<reference evidence="1" key="2">
    <citation type="journal article" date="2021" name="PeerJ">
        <title>Extensive microbial diversity within the chicken gut microbiome revealed by metagenomics and culture.</title>
        <authorList>
            <person name="Gilroy R."/>
            <person name="Ravi A."/>
            <person name="Getino M."/>
            <person name="Pursley I."/>
            <person name="Horton D.L."/>
            <person name="Alikhan N.F."/>
            <person name="Baker D."/>
            <person name="Gharbi K."/>
            <person name="Hall N."/>
            <person name="Watson M."/>
            <person name="Adriaenssens E.M."/>
            <person name="Foster-Nyarko E."/>
            <person name="Jarju S."/>
            <person name="Secka A."/>
            <person name="Antonio M."/>
            <person name="Oren A."/>
            <person name="Chaudhuri R.R."/>
            <person name="La Ragione R."/>
            <person name="Hildebrand F."/>
            <person name="Pallen M.J."/>
        </authorList>
    </citation>
    <scope>NUCLEOTIDE SEQUENCE</scope>
    <source>
        <strain evidence="1">CHK154-7741</strain>
    </source>
</reference>
<accession>A0A9D1MZL7</accession>
<proteinExistence type="predicted"/>
<evidence type="ECO:0000313" key="1">
    <source>
        <dbReference type="EMBL" id="HIU92369.1"/>
    </source>
</evidence>
<dbReference type="EMBL" id="DVOD01000032">
    <property type="protein sequence ID" value="HIU92369.1"/>
    <property type="molecule type" value="Genomic_DNA"/>
</dbReference>
<evidence type="ECO:0000313" key="2">
    <source>
        <dbReference type="Proteomes" id="UP000886748"/>
    </source>
</evidence>
<protein>
    <submittedName>
        <fullName evidence="1">Uncharacterized protein</fullName>
    </submittedName>
</protein>
<dbReference type="Proteomes" id="UP000886748">
    <property type="component" value="Unassembled WGS sequence"/>
</dbReference>
<dbReference type="AlphaFoldDB" id="A0A9D1MZL7"/>
<gene>
    <name evidence="1" type="ORF">IAD26_04460</name>
</gene>
<name>A0A9D1MZL7_9CLOT</name>
<organism evidence="1 2">
    <name type="scientific">Candidatus Limenecus avicola</name>
    <dbReference type="NCBI Taxonomy" id="2840847"/>
    <lineage>
        <taxon>Bacteria</taxon>
        <taxon>Bacillati</taxon>
        <taxon>Bacillota</taxon>
        <taxon>Clostridia</taxon>
        <taxon>Eubacteriales</taxon>
        <taxon>Clostridiaceae</taxon>
        <taxon>Clostridiaceae incertae sedis</taxon>
        <taxon>Candidatus Limenecus</taxon>
    </lineage>
</organism>
<sequence length="224" mass="26497">MNNLCSKFTDMSEVSKIRKFICSDLQNSNMSDVFNTLWLDMEFKFLEASEKLNKNLFERFLIDYLTIQKNAVIPQKENLLKEFIDFYQKISKFQDKELVIKNIYRYSMYYLRITFAQLKDDDIRKKIKTINALKATDSYPFLMEVFEDFEFAHINRAMLLEILDTVLGFIHERNSKKPSQIALSFAGLSNEINKMLILKDYTPRFVVDKKEIKDPDTINSIVNA</sequence>
<reference evidence="1" key="1">
    <citation type="submission" date="2020-10" db="EMBL/GenBank/DDBJ databases">
        <authorList>
            <person name="Gilroy R."/>
        </authorList>
    </citation>
    <scope>NUCLEOTIDE SEQUENCE</scope>
    <source>
        <strain evidence="1">CHK154-7741</strain>
    </source>
</reference>
<comment type="caution">
    <text evidence="1">The sequence shown here is derived from an EMBL/GenBank/DDBJ whole genome shotgun (WGS) entry which is preliminary data.</text>
</comment>